<dbReference type="Proteomes" id="UP000003532">
    <property type="component" value="Unassembled WGS sequence"/>
</dbReference>
<keyword evidence="1" id="KW-0812">Transmembrane</keyword>
<evidence type="ECO:0000313" key="2">
    <source>
        <dbReference type="EMBL" id="EHC47591.1"/>
    </source>
</evidence>
<proteinExistence type="predicted"/>
<feature type="transmembrane region" description="Helical" evidence="1">
    <location>
        <begin position="15"/>
        <end position="35"/>
    </location>
</feature>
<organism evidence="2 3">
    <name type="scientific">Salmonella enterica subsp. enterica serovar Inverness str. R8-3668</name>
    <dbReference type="NCBI Taxonomy" id="913075"/>
    <lineage>
        <taxon>Bacteria</taxon>
        <taxon>Pseudomonadati</taxon>
        <taxon>Pseudomonadota</taxon>
        <taxon>Gammaproteobacteria</taxon>
        <taxon>Enterobacterales</taxon>
        <taxon>Enterobacteriaceae</taxon>
        <taxon>Salmonella</taxon>
    </lineage>
</organism>
<reference evidence="2 3" key="1">
    <citation type="journal article" date="2011" name="BMC Genomics">
        <title>Genome sequencing reveals diversification of virulence factor content and possible host adaptation in distinct subpopulations of Salmonella enterica.</title>
        <authorList>
            <person name="den Bakker H.C."/>
            <person name="Moreno Switt A.I."/>
            <person name="Govoni G."/>
            <person name="Cummings C.A."/>
            <person name="Ranieri M.L."/>
            <person name="Degoricija L."/>
            <person name="Hoelzer K."/>
            <person name="Rodriguez-Rivera L.D."/>
            <person name="Brown S."/>
            <person name="Bolchacova E."/>
            <person name="Furtado M.R."/>
            <person name="Wiedmann M."/>
        </authorList>
    </citation>
    <scope>NUCLEOTIDE SEQUENCE [LARGE SCALE GENOMIC DNA]</scope>
    <source>
        <strain evidence="2 3">R8-3668</strain>
    </source>
</reference>
<dbReference type="BioCyc" id="SENT913075:G120P-1518-MONOMER"/>
<keyword evidence="1" id="KW-1133">Transmembrane helix</keyword>
<dbReference type="AlphaFoldDB" id="G5NM94"/>
<sequence>MYLILYYLCSTLSDFLAVFVLKNISLCVFLYLIILSDIISD</sequence>
<keyword evidence="1" id="KW-0472">Membrane</keyword>
<evidence type="ECO:0000256" key="1">
    <source>
        <dbReference type="SAM" id="Phobius"/>
    </source>
</evidence>
<protein>
    <submittedName>
        <fullName evidence="2">Uncharacterized protein</fullName>
    </submittedName>
</protein>
<comment type="caution">
    <text evidence="2">The sequence shown here is derived from an EMBL/GenBank/DDBJ whole genome shotgun (WGS) entry which is preliminary data.</text>
</comment>
<dbReference type="PATRIC" id="fig|913075.3.peg.4995"/>
<evidence type="ECO:0000313" key="3">
    <source>
        <dbReference type="Proteomes" id="UP000003532"/>
    </source>
</evidence>
<accession>G5NM94</accession>
<dbReference type="EMBL" id="AFCO01002067">
    <property type="protein sequence ID" value="EHC47591.1"/>
    <property type="molecule type" value="Genomic_DNA"/>
</dbReference>
<gene>
    <name evidence="2" type="ORF">LTSEINV_6545</name>
</gene>
<name>G5NM94_SALET</name>